<keyword evidence="9" id="KW-1185">Reference proteome</keyword>
<comment type="caution">
    <text evidence="8">The sequence shown here is derived from an EMBL/GenBank/DDBJ whole genome shotgun (WGS) entry which is preliminary data.</text>
</comment>
<evidence type="ECO:0000256" key="1">
    <source>
        <dbReference type="ARBA" id="ARBA00010641"/>
    </source>
</evidence>
<evidence type="ECO:0000256" key="5">
    <source>
        <dbReference type="ARBA" id="ARBA00023163"/>
    </source>
</evidence>
<proteinExistence type="inferred from homology"/>
<dbReference type="InterPro" id="IPR039425">
    <property type="entry name" value="RNA_pol_sigma-70-like"/>
</dbReference>
<feature type="domain" description="RNA polymerase sigma-70 region 2" evidence="6">
    <location>
        <begin position="28"/>
        <end position="85"/>
    </location>
</feature>
<dbReference type="InterPro" id="IPR013325">
    <property type="entry name" value="RNA_pol_sigma_r2"/>
</dbReference>
<dbReference type="Pfam" id="PF08281">
    <property type="entry name" value="Sigma70_r4_2"/>
    <property type="match status" value="1"/>
</dbReference>
<dbReference type="PANTHER" id="PTHR43133:SF50">
    <property type="entry name" value="ECF RNA POLYMERASE SIGMA FACTOR SIGM"/>
    <property type="match status" value="1"/>
</dbReference>
<dbReference type="Gene3D" id="1.10.1740.10">
    <property type="match status" value="1"/>
</dbReference>
<dbReference type="InterPro" id="IPR014284">
    <property type="entry name" value="RNA_pol_sigma-70_dom"/>
</dbReference>
<dbReference type="InterPro" id="IPR014325">
    <property type="entry name" value="RNA_pol_sigma-E_actinobac"/>
</dbReference>
<keyword evidence="3" id="KW-0731">Sigma factor</keyword>
<keyword evidence="4" id="KW-0238">DNA-binding</keyword>
<keyword evidence="5" id="KW-0804">Transcription</keyword>
<dbReference type="EMBL" id="BAAALS010000016">
    <property type="protein sequence ID" value="GAA1760141.1"/>
    <property type="molecule type" value="Genomic_DNA"/>
</dbReference>
<accession>A0ABP4WQ80</accession>
<dbReference type="NCBIfam" id="TIGR02983">
    <property type="entry name" value="SigE-fam_strep"/>
    <property type="match status" value="1"/>
</dbReference>
<evidence type="ECO:0000259" key="7">
    <source>
        <dbReference type="Pfam" id="PF08281"/>
    </source>
</evidence>
<evidence type="ECO:0000313" key="8">
    <source>
        <dbReference type="EMBL" id="GAA1760141.1"/>
    </source>
</evidence>
<dbReference type="RefSeq" id="WP_344082706.1">
    <property type="nucleotide sequence ID" value="NZ_BAAALS010000016.1"/>
</dbReference>
<dbReference type="PANTHER" id="PTHR43133">
    <property type="entry name" value="RNA POLYMERASE ECF-TYPE SIGMA FACTO"/>
    <property type="match status" value="1"/>
</dbReference>
<evidence type="ECO:0000313" key="9">
    <source>
        <dbReference type="Proteomes" id="UP001500655"/>
    </source>
</evidence>
<sequence length="179" mass="20259">MGEGEEVRMDPERAFDTYVAARLAAWSRVAYLLTGDRHLAEDLVQVTFERVARHWERVSANGDPDPYVRKILHSQHVSLWRRRWRAVELRAEVPDGRPAPDHAAGSDRAVMVRDALRRLAPRQRAVLVLRYFEDLTEVAAADVLGCSVSTVKSQTRDALARLRVLAPELVDLVGAEVER</sequence>
<evidence type="ECO:0000256" key="2">
    <source>
        <dbReference type="ARBA" id="ARBA00023015"/>
    </source>
</evidence>
<dbReference type="CDD" id="cd06171">
    <property type="entry name" value="Sigma70_r4"/>
    <property type="match status" value="1"/>
</dbReference>
<dbReference type="InterPro" id="IPR007627">
    <property type="entry name" value="RNA_pol_sigma70_r2"/>
</dbReference>
<gene>
    <name evidence="8" type="ORF">GCM10009681_34160</name>
</gene>
<dbReference type="Proteomes" id="UP001500655">
    <property type="component" value="Unassembled WGS sequence"/>
</dbReference>
<keyword evidence="2" id="KW-0805">Transcription regulation</keyword>
<evidence type="ECO:0000256" key="3">
    <source>
        <dbReference type="ARBA" id="ARBA00023082"/>
    </source>
</evidence>
<dbReference type="NCBIfam" id="TIGR02937">
    <property type="entry name" value="sigma70-ECF"/>
    <property type="match status" value="1"/>
</dbReference>
<organism evidence="8 9">
    <name type="scientific">Luedemannella helvata</name>
    <dbReference type="NCBI Taxonomy" id="349315"/>
    <lineage>
        <taxon>Bacteria</taxon>
        <taxon>Bacillati</taxon>
        <taxon>Actinomycetota</taxon>
        <taxon>Actinomycetes</taxon>
        <taxon>Micromonosporales</taxon>
        <taxon>Micromonosporaceae</taxon>
        <taxon>Luedemannella</taxon>
    </lineage>
</organism>
<dbReference type="Pfam" id="PF04542">
    <property type="entry name" value="Sigma70_r2"/>
    <property type="match status" value="1"/>
</dbReference>
<reference evidence="9" key="1">
    <citation type="journal article" date="2019" name="Int. J. Syst. Evol. Microbiol.">
        <title>The Global Catalogue of Microorganisms (GCM) 10K type strain sequencing project: providing services to taxonomists for standard genome sequencing and annotation.</title>
        <authorList>
            <consortium name="The Broad Institute Genomics Platform"/>
            <consortium name="The Broad Institute Genome Sequencing Center for Infectious Disease"/>
            <person name="Wu L."/>
            <person name="Ma J."/>
        </authorList>
    </citation>
    <scope>NUCLEOTIDE SEQUENCE [LARGE SCALE GENOMIC DNA]</scope>
    <source>
        <strain evidence="9">JCM 13249</strain>
    </source>
</reference>
<dbReference type="SUPFAM" id="SSF88659">
    <property type="entry name" value="Sigma3 and sigma4 domains of RNA polymerase sigma factors"/>
    <property type="match status" value="1"/>
</dbReference>
<comment type="similarity">
    <text evidence="1">Belongs to the sigma-70 factor family. ECF subfamily.</text>
</comment>
<name>A0ABP4WQ80_9ACTN</name>
<dbReference type="Gene3D" id="1.10.10.10">
    <property type="entry name" value="Winged helix-like DNA-binding domain superfamily/Winged helix DNA-binding domain"/>
    <property type="match status" value="1"/>
</dbReference>
<protein>
    <submittedName>
        <fullName evidence="8">SigE family RNA polymerase sigma factor</fullName>
    </submittedName>
</protein>
<dbReference type="InterPro" id="IPR013249">
    <property type="entry name" value="RNA_pol_sigma70_r4_t2"/>
</dbReference>
<dbReference type="InterPro" id="IPR036388">
    <property type="entry name" value="WH-like_DNA-bd_sf"/>
</dbReference>
<feature type="domain" description="RNA polymerase sigma factor 70 region 4 type 2" evidence="7">
    <location>
        <begin position="111"/>
        <end position="162"/>
    </location>
</feature>
<dbReference type="InterPro" id="IPR013324">
    <property type="entry name" value="RNA_pol_sigma_r3/r4-like"/>
</dbReference>
<evidence type="ECO:0000259" key="6">
    <source>
        <dbReference type="Pfam" id="PF04542"/>
    </source>
</evidence>
<evidence type="ECO:0000256" key="4">
    <source>
        <dbReference type="ARBA" id="ARBA00023125"/>
    </source>
</evidence>
<dbReference type="SUPFAM" id="SSF88946">
    <property type="entry name" value="Sigma2 domain of RNA polymerase sigma factors"/>
    <property type="match status" value="1"/>
</dbReference>